<name>A8X864_CAEBR</name>
<dbReference type="eggNOG" id="ENOG502TIJD">
    <property type="taxonomic scope" value="Eukaryota"/>
</dbReference>
<organism evidence="2 3">
    <name type="scientific">Caenorhabditis briggsae</name>
    <dbReference type="NCBI Taxonomy" id="6238"/>
    <lineage>
        <taxon>Eukaryota</taxon>
        <taxon>Metazoa</taxon>
        <taxon>Ecdysozoa</taxon>
        <taxon>Nematoda</taxon>
        <taxon>Chromadorea</taxon>
        <taxon>Rhabditida</taxon>
        <taxon>Rhabditina</taxon>
        <taxon>Rhabditomorpha</taxon>
        <taxon>Rhabditoidea</taxon>
        <taxon>Rhabditidae</taxon>
        <taxon>Peloderinae</taxon>
        <taxon>Caenorhabditis</taxon>
    </lineage>
</organism>
<evidence type="ECO:0000313" key="4">
    <source>
        <dbReference type="WormBase" id="CBG09143"/>
    </source>
</evidence>
<dbReference type="AlphaFoldDB" id="A8X864"/>
<reference evidence="2 3" key="1">
    <citation type="journal article" date="2003" name="PLoS Biol.">
        <title>The genome sequence of Caenorhabditis briggsae: a platform for comparative genomics.</title>
        <authorList>
            <person name="Stein L.D."/>
            <person name="Bao Z."/>
            <person name="Blasiar D."/>
            <person name="Blumenthal T."/>
            <person name="Brent M.R."/>
            <person name="Chen N."/>
            <person name="Chinwalla A."/>
            <person name="Clarke L."/>
            <person name="Clee C."/>
            <person name="Coghlan A."/>
            <person name="Coulson A."/>
            <person name="D'Eustachio P."/>
            <person name="Fitch D.H."/>
            <person name="Fulton L.A."/>
            <person name="Fulton R.E."/>
            <person name="Griffiths-Jones S."/>
            <person name="Harris T.W."/>
            <person name="Hillier L.W."/>
            <person name="Kamath R."/>
            <person name="Kuwabara P.E."/>
            <person name="Mardis E.R."/>
            <person name="Marra M.A."/>
            <person name="Miner T.L."/>
            <person name="Minx P."/>
            <person name="Mullikin J.C."/>
            <person name="Plumb R.W."/>
            <person name="Rogers J."/>
            <person name="Schein J.E."/>
            <person name="Sohrmann M."/>
            <person name="Spieth J."/>
            <person name="Stajich J.E."/>
            <person name="Wei C."/>
            <person name="Willey D."/>
            <person name="Wilson R.K."/>
            <person name="Durbin R."/>
            <person name="Waterston R.H."/>
        </authorList>
    </citation>
    <scope>NUCLEOTIDE SEQUENCE [LARGE SCALE GENOMIC DNA]</scope>
    <source>
        <strain evidence="2 3">AF16</strain>
    </source>
</reference>
<protein>
    <submittedName>
        <fullName evidence="2">Protein CBG09143</fullName>
    </submittedName>
</protein>
<feature type="transmembrane region" description="Helical" evidence="1">
    <location>
        <begin position="120"/>
        <end position="144"/>
    </location>
</feature>
<keyword evidence="1" id="KW-1133">Transmembrane helix</keyword>
<gene>
    <name evidence="2 4" type="ORF">CBG09143</name>
    <name evidence="2" type="ORF">CBG_09143</name>
</gene>
<dbReference type="Pfam" id="PF10318">
    <property type="entry name" value="7TM_GPCR_Srh"/>
    <property type="match status" value="1"/>
</dbReference>
<dbReference type="CTD" id="8584585"/>
<dbReference type="InterPro" id="IPR019422">
    <property type="entry name" value="7TM_GPCR_serpentine_rcpt_Srh"/>
</dbReference>
<dbReference type="HOGENOM" id="CLU_1062580_0_0_1"/>
<proteinExistence type="predicted"/>
<accession>A8X864</accession>
<dbReference type="KEGG" id="cbr:CBG_09143"/>
<dbReference type="RefSeq" id="XP_045093936.1">
    <property type="nucleotide sequence ID" value="XM_045244480.1"/>
</dbReference>
<reference evidence="2 3" key="2">
    <citation type="journal article" date="2011" name="PLoS Genet.">
        <title>Caenorhabditis briggsae recombinant inbred line genotypes reveal inter-strain incompatibility and the evolution of recombination.</title>
        <authorList>
            <person name="Ross J.A."/>
            <person name="Koboldt D.C."/>
            <person name="Staisch J.E."/>
            <person name="Chamberlin H.M."/>
            <person name="Gupta B.P."/>
            <person name="Miller R.D."/>
            <person name="Baird S.E."/>
            <person name="Haag E.S."/>
        </authorList>
    </citation>
    <scope>NUCLEOTIDE SEQUENCE [LARGE SCALE GENOMIC DNA]</scope>
    <source>
        <strain evidence="2 3">AF16</strain>
    </source>
</reference>
<feature type="transmembrane region" description="Helical" evidence="1">
    <location>
        <begin position="20"/>
        <end position="41"/>
    </location>
</feature>
<dbReference type="Proteomes" id="UP000008549">
    <property type="component" value="Unassembled WGS sequence"/>
</dbReference>
<evidence type="ECO:0000313" key="3">
    <source>
        <dbReference type="Proteomes" id="UP000008549"/>
    </source>
</evidence>
<keyword evidence="3" id="KW-1185">Reference proteome</keyword>
<sequence length="262" mass="30226">MDSEQFGLFSWAHEHCRCQSFVAVVFGVSTMLAVAVSYVCLFENRYDAVVIGSIGRSENRNIYRVIYFIINIIILESMLGYIFWKVPELVKTRIAERLLCLPKEFFENPNLININSGFTIIPYLALSIMCVLFFQGVYFLLYTIYHLFKDTVYVSKSTRKMQQKFFISLFLQAIIPSFALAAPMYCYYILFRMDYFYQVYNNFLMIAIGCNGLLTTLVMILVHRPYRISVLEMCGIGKKAEQQSIIEVTLLKMRAVGVVSGG</sequence>
<dbReference type="FunCoup" id="A8X864">
    <property type="interactions" value="118"/>
</dbReference>
<evidence type="ECO:0000313" key="2">
    <source>
        <dbReference type="EMBL" id="CAP28825.2"/>
    </source>
</evidence>
<dbReference type="EMBL" id="HE601302">
    <property type="protein sequence ID" value="CAP28825.2"/>
    <property type="molecule type" value="Genomic_DNA"/>
</dbReference>
<keyword evidence="1" id="KW-0472">Membrane</keyword>
<dbReference type="OMA" id="TFERIPC"/>
<dbReference type="InParanoid" id="A8X864"/>
<dbReference type="InterPro" id="IPR053220">
    <property type="entry name" value="Nematode_rcpt-like_serp_H"/>
</dbReference>
<keyword evidence="1" id="KW-0812">Transmembrane</keyword>
<dbReference type="SUPFAM" id="SSF81321">
    <property type="entry name" value="Family A G protein-coupled receptor-like"/>
    <property type="match status" value="1"/>
</dbReference>
<dbReference type="PANTHER" id="PTHR22941">
    <property type="entry name" value="SERPENTINE RECEPTOR"/>
    <property type="match status" value="1"/>
</dbReference>
<feature type="transmembrane region" description="Helical" evidence="1">
    <location>
        <begin position="62"/>
        <end position="84"/>
    </location>
</feature>
<dbReference type="GeneID" id="8584585"/>
<dbReference type="PANTHER" id="PTHR22941:SF305">
    <property type="entry name" value="SERPENTINE RECEPTOR, CLASS H"/>
    <property type="match status" value="1"/>
</dbReference>
<dbReference type="WormBase" id="CBG09143">
    <property type="protein sequence ID" value="CBP49739"/>
    <property type="gene ID" value="WBGene00030792"/>
</dbReference>
<evidence type="ECO:0000256" key="1">
    <source>
        <dbReference type="SAM" id="Phobius"/>
    </source>
</evidence>
<feature type="transmembrane region" description="Helical" evidence="1">
    <location>
        <begin position="203"/>
        <end position="222"/>
    </location>
</feature>
<feature type="transmembrane region" description="Helical" evidence="1">
    <location>
        <begin position="165"/>
        <end position="191"/>
    </location>
</feature>